<protein>
    <submittedName>
        <fullName evidence="1">Uncharacterized protein</fullName>
    </submittedName>
</protein>
<name>A0A6G0S8J6_9STRA</name>
<accession>A0A6G0S8J6</accession>
<gene>
    <name evidence="1" type="ORF">PF008_g5368</name>
</gene>
<dbReference type="AlphaFoldDB" id="A0A6G0S8J6"/>
<organism evidence="1 2">
    <name type="scientific">Phytophthora fragariae</name>
    <dbReference type="NCBI Taxonomy" id="53985"/>
    <lineage>
        <taxon>Eukaryota</taxon>
        <taxon>Sar</taxon>
        <taxon>Stramenopiles</taxon>
        <taxon>Oomycota</taxon>
        <taxon>Peronosporomycetes</taxon>
        <taxon>Peronosporales</taxon>
        <taxon>Peronosporaceae</taxon>
        <taxon>Phytophthora</taxon>
    </lineage>
</organism>
<dbReference type="Proteomes" id="UP000486351">
    <property type="component" value="Unassembled WGS sequence"/>
</dbReference>
<proteinExistence type="predicted"/>
<evidence type="ECO:0000313" key="2">
    <source>
        <dbReference type="Proteomes" id="UP000486351"/>
    </source>
</evidence>
<comment type="caution">
    <text evidence="1">The sequence shown here is derived from an EMBL/GenBank/DDBJ whole genome shotgun (WGS) entry which is preliminary data.</text>
</comment>
<sequence>MSGLSLRCIARAASFTGLAVGVAPTLSFHTNIKVETLLDTSTSESFFSTCIFDFSLIFSMTNSQVFTRTPDESS</sequence>
<reference evidence="1 2" key="1">
    <citation type="submission" date="2018-09" db="EMBL/GenBank/DDBJ databases">
        <title>Genomic investigation of the strawberry pathogen Phytophthora fragariae indicates pathogenicity is determined by transcriptional variation in three key races.</title>
        <authorList>
            <person name="Adams T.M."/>
            <person name="Armitage A.D."/>
            <person name="Sobczyk M.K."/>
            <person name="Bates H.J."/>
            <person name="Dunwell J.M."/>
            <person name="Nellist C.F."/>
            <person name="Harrison R.J."/>
        </authorList>
    </citation>
    <scope>NUCLEOTIDE SEQUENCE [LARGE SCALE GENOMIC DNA]</scope>
    <source>
        <strain evidence="1 2">NOV-77</strain>
    </source>
</reference>
<dbReference type="EMBL" id="QXFY01000197">
    <property type="protein sequence ID" value="KAE9352639.1"/>
    <property type="molecule type" value="Genomic_DNA"/>
</dbReference>
<evidence type="ECO:0000313" key="1">
    <source>
        <dbReference type="EMBL" id="KAE9352639.1"/>
    </source>
</evidence>